<protein>
    <submittedName>
        <fullName evidence="6">Site-specific integrase</fullName>
    </submittedName>
</protein>
<dbReference type="PANTHER" id="PTHR30629">
    <property type="entry name" value="PROPHAGE INTEGRASE"/>
    <property type="match status" value="1"/>
</dbReference>
<dbReference type="PROSITE" id="PS51898">
    <property type="entry name" value="TYR_RECOMBINASE"/>
    <property type="match status" value="1"/>
</dbReference>
<reference evidence="6 7" key="1">
    <citation type="submission" date="2018-08" db="EMBL/GenBank/DDBJ databases">
        <title>Comamonas testosteroni strain SWCO2.</title>
        <authorList>
            <person name="Jiang N."/>
            <person name="Zhang X.Z."/>
        </authorList>
    </citation>
    <scope>NUCLEOTIDE SEQUENCE [LARGE SCALE GENOMIC DNA]</scope>
    <source>
        <strain evidence="6 7">SWCO2</strain>
    </source>
</reference>
<dbReference type="Gene3D" id="1.10.443.10">
    <property type="entry name" value="Intergrase catalytic core"/>
    <property type="match status" value="1"/>
</dbReference>
<dbReference type="InterPro" id="IPR050808">
    <property type="entry name" value="Phage_Integrase"/>
</dbReference>
<keyword evidence="2" id="KW-0229">DNA integration</keyword>
<organism evidence="6 7">
    <name type="scientific">Comamonas testosteroni</name>
    <name type="common">Pseudomonas testosteroni</name>
    <dbReference type="NCBI Taxonomy" id="285"/>
    <lineage>
        <taxon>Bacteria</taxon>
        <taxon>Pseudomonadati</taxon>
        <taxon>Pseudomonadota</taxon>
        <taxon>Betaproteobacteria</taxon>
        <taxon>Burkholderiales</taxon>
        <taxon>Comamonadaceae</taxon>
        <taxon>Comamonas</taxon>
    </lineage>
</organism>
<dbReference type="EMBL" id="QURR01000011">
    <property type="protein sequence ID" value="RGE45185.1"/>
    <property type="molecule type" value="Genomic_DNA"/>
</dbReference>
<dbReference type="SUPFAM" id="SSF56349">
    <property type="entry name" value="DNA breaking-rejoining enzymes"/>
    <property type="match status" value="1"/>
</dbReference>
<dbReference type="Proteomes" id="UP000261948">
    <property type="component" value="Unassembled WGS sequence"/>
</dbReference>
<keyword evidence="3" id="KW-0238">DNA-binding</keyword>
<dbReference type="Gene3D" id="1.10.150.130">
    <property type="match status" value="1"/>
</dbReference>
<accession>A0A373FNX9</accession>
<dbReference type="PANTHER" id="PTHR30629:SF2">
    <property type="entry name" value="PROPHAGE INTEGRASE INTS-RELATED"/>
    <property type="match status" value="1"/>
</dbReference>
<dbReference type="Pfam" id="PF13356">
    <property type="entry name" value="Arm-DNA-bind_3"/>
    <property type="match status" value="1"/>
</dbReference>
<comment type="similarity">
    <text evidence="1">Belongs to the 'phage' integrase family.</text>
</comment>
<evidence type="ECO:0000256" key="3">
    <source>
        <dbReference type="ARBA" id="ARBA00023125"/>
    </source>
</evidence>
<dbReference type="InterPro" id="IPR010998">
    <property type="entry name" value="Integrase_recombinase_N"/>
</dbReference>
<feature type="domain" description="Tyr recombinase" evidence="5">
    <location>
        <begin position="224"/>
        <end position="395"/>
    </location>
</feature>
<dbReference type="InterPro" id="IPR013762">
    <property type="entry name" value="Integrase-like_cat_sf"/>
</dbReference>
<evidence type="ECO:0000259" key="5">
    <source>
        <dbReference type="PROSITE" id="PS51898"/>
    </source>
</evidence>
<dbReference type="InterPro" id="IPR011010">
    <property type="entry name" value="DNA_brk_join_enz"/>
</dbReference>
<dbReference type="OrthoDB" id="9775880at2"/>
<evidence type="ECO:0000313" key="6">
    <source>
        <dbReference type="EMBL" id="RGE45185.1"/>
    </source>
</evidence>
<dbReference type="AlphaFoldDB" id="A0A373FNX9"/>
<keyword evidence="4" id="KW-0233">DNA recombination</keyword>
<dbReference type="Pfam" id="PF22022">
    <property type="entry name" value="Phage_int_M"/>
    <property type="match status" value="1"/>
</dbReference>
<evidence type="ECO:0000256" key="4">
    <source>
        <dbReference type="ARBA" id="ARBA00023172"/>
    </source>
</evidence>
<dbReference type="Pfam" id="PF00589">
    <property type="entry name" value="Phage_integrase"/>
    <property type="match status" value="1"/>
</dbReference>
<dbReference type="GO" id="GO:0003677">
    <property type="term" value="F:DNA binding"/>
    <property type="evidence" value="ECO:0007669"/>
    <property type="project" value="UniProtKB-KW"/>
</dbReference>
<keyword evidence="7" id="KW-1185">Reference proteome</keyword>
<proteinExistence type="inferred from homology"/>
<dbReference type="GO" id="GO:0015074">
    <property type="term" value="P:DNA integration"/>
    <property type="evidence" value="ECO:0007669"/>
    <property type="project" value="UniProtKB-KW"/>
</dbReference>
<dbReference type="InterPro" id="IPR025166">
    <property type="entry name" value="Integrase_DNA_bind_dom"/>
</dbReference>
<dbReference type="InterPro" id="IPR053876">
    <property type="entry name" value="Phage_int_M"/>
</dbReference>
<evidence type="ECO:0000256" key="2">
    <source>
        <dbReference type="ARBA" id="ARBA00022908"/>
    </source>
</evidence>
<evidence type="ECO:0000313" key="7">
    <source>
        <dbReference type="Proteomes" id="UP000261948"/>
    </source>
</evidence>
<name>A0A373FNX9_COMTE</name>
<comment type="caution">
    <text evidence="6">The sequence shown here is derived from an EMBL/GenBank/DDBJ whole genome shotgun (WGS) entry which is preliminary data.</text>
</comment>
<dbReference type="CDD" id="cd00801">
    <property type="entry name" value="INT_P4_C"/>
    <property type="match status" value="1"/>
</dbReference>
<dbReference type="GO" id="GO:0006310">
    <property type="term" value="P:DNA recombination"/>
    <property type="evidence" value="ECO:0007669"/>
    <property type="project" value="UniProtKB-KW"/>
</dbReference>
<gene>
    <name evidence="6" type="ORF">DZC30_11095</name>
</gene>
<sequence>MPKVAKELSALEVKNLPPGAHAVGGVAGLILEVSSTGGKTWILRVRTGSKRREIGLGGYPSISLSEARNKARDTREAIGKGVDPVAEKQAAKAALLAQQASMKTFAWCATTYVAERKGEWKNAKHQAQWLATLETYAFPIIGKLSVQSVALPHVLDVLNQPQADKGNAPLWDAKTETASRLRGRVESVLNWASVHGYRDGLNPARWKGHLDAILKAPNKIQKSEHHKAIPYAEMNPFMQALRQQDGTGARALEFTILCASRSGEVRGATWEEFDLKKGLWTIPGERMKAGKPHTVPLSKQALQLIAAIEPTAGTNLVFPSPRGKVLSDMTLTAVMRRMQLEAVPHGFRSTFRTWGGEQTAYPRDLLETALAHTLESKVEAAYMHGTQIEKRRKLMQDWADYVELEKSQGENVIPLKSVNA</sequence>
<evidence type="ECO:0000256" key="1">
    <source>
        <dbReference type="ARBA" id="ARBA00008857"/>
    </source>
</evidence>
<dbReference type="Gene3D" id="3.30.160.390">
    <property type="entry name" value="Integrase, DNA-binding domain"/>
    <property type="match status" value="1"/>
</dbReference>
<dbReference type="InterPro" id="IPR038488">
    <property type="entry name" value="Integrase_DNA-bd_sf"/>
</dbReference>
<dbReference type="InterPro" id="IPR002104">
    <property type="entry name" value="Integrase_catalytic"/>
</dbReference>